<evidence type="ECO:0000313" key="3">
    <source>
        <dbReference type="Proteomes" id="UP000463470"/>
    </source>
</evidence>
<organism evidence="2 3">
    <name type="scientific">Heliomicrobium undosum</name>
    <dbReference type="NCBI Taxonomy" id="121734"/>
    <lineage>
        <taxon>Bacteria</taxon>
        <taxon>Bacillati</taxon>
        <taxon>Bacillota</taxon>
        <taxon>Clostridia</taxon>
        <taxon>Eubacteriales</taxon>
        <taxon>Heliobacteriaceae</taxon>
        <taxon>Heliomicrobium</taxon>
    </lineage>
</organism>
<dbReference type="AlphaFoldDB" id="A0A845KZU3"/>
<keyword evidence="3" id="KW-1185">Reference proteome</keyword>
<comment type="caution">
    <text evidence="2">The sequence shown here is derived from an EMBL/GenBank/DDBJ whole genome shotgun (WGS) entry which is preliminary data.</text>
</comment>
<dbReference type="RefSeq" id="WP_161257593.1">
    <property type="nucleotide sequence ID" value="NZ_WXEY01000006.1"/>
</dbReference>
<dbReference type="GO" id="GO:0005524">
    <property type="term" value="F:ATP binding"/>
    <property type="evidence" value="ECO:0007669"/>
    <property type="project" value="UniProtKB-KW"/>
</dbReference>
<keyword evidence="2" id="KW-0547">Nucleotide-binding</keyword>
<dbReference type="InterPro" id="IPR027417">
    <property type="entry name" value="P-loop_NTPase"/>
</dbReference>
<reference evidence="2 3" key="1">
    <citation type="submission" date="2020-01" db="EMBL/GenBank/DDBJ databases">
        <title>Whole-genome sequence of Heliobacterium undosum DSM 13378.</title>
        <authorList>
            <person name="Kyndt J.A."/>
            <person name="Meyer T.E."/>
        </authorList>
    </citation>
    <scope>NUCLEOTIDE SEQUENCE [LARGE SCALE GENOMIC DNA]</scope>
    <source>
        <strain evidence="2 3">DSM 13378</strain>
    </source>
</reference>
<dbReference type="PANTHER" id="PTHR43038">
    <property type="entry name" value="ATP-BINDING CASSETTE, SUB-FAMILY H, MEMBER 1"/>
    <property type="match status" value="1"/>
</dbReference>
<dbReference type="PROSITE" id="PS50893">
    <property type="entry name" value="ABC_TRANSPORTER_2"/>
    <property type="match status" value="1"/>
</dbReference>
<dbReference type="Gene3D" id="3.40.50.300">
    <property type="entry name" value="P-loop containing nucleotide triphosphate hydrolases"/>
    <property type="match status" value="1"/>
</dbReference>
<dbReference type="EMBL" id="WXEY01000006">
    <property type="protein sequence ID" value="MZP29692.1"/>
    <property type="molecule type" value="Genomic_DNA"/>
</dbReference>
<dbReference type="PANTHER" id="PTHR43038:SF7">
    <property type="entry name" value="ABC TRANSPORT SYSTEM ATP-BINDING PROTEIN"/>
    <property type="match status" value="1"/>
</dbReference>
<accession>A0A845KZU3</accession>
<dbReference type="GO" id="GO:0016887">
    <property type="term" value="F:ATP hydrolysis activity"/>
    <property type="evidence" value="ECO:0007669"/>
    <property type="project" value="InterPro"/>
</dbReference>
<gene>
    <name evidence="2" type="ORF">GTO91_08240</name>
</gene>
<evidence type="ECO:0000259" key="1">
    <source>
        <dbReference type="PROSITE" id="PS50893"/>
    </source>
</evidence>
<feature type="domain" description="ABC transporter" evidence="1">
    <location>
        <begin position="8"/>
        <end position="214"/>
    </location>
</feature>
<dbReference type="OrthoDB" id="2080768at2"/>
<protein>
    <submittedName>
        <fullName evidence="2">ATP-binding cassette domain-containing protein</fullName>
    </submittedName>
</protein>
<proteinExistence type="predicted"/>
<evidence type="ECO:0000313" key="2">
    <source>
        <dbReference type="EMBL" id="MZP29692.1"/>
    </source>
</evidence>
<name>A0A845KZU3_9FIRM</name>
<dbReference type="Pfam" id="PF00005">
    <property type="entry name" value="ABC_tran"/>
    <property type="match status" value="1"/>
</dbReference>
<sequence>MAQTLLELKKVSLGRPGSLSRSSRPILEDVFLTIEGDGMTGIYLPDGDVRWSLFQVMTGLSRPLSGEVILHCRRVGFVPERFFLYTDLTVEENIRFVAGAFSVPDPEIDARMDDLLAFCQLEPFRRRRAGVLSFTEKMFLQLAAFLSVDPELIILDEATREMPSRDRERFWQLLAKSCASQDHPVQAVAFLSHNRDEVGRCHRQVDLGKGKGGF</sequence>
<keyword evidence="2" id="KW-0067">ATP-binding</keyword>
<dbReference type="SUPFAM" id="SSF52540">
    <property type="entry name" value="P-loop containing nucleoside triphosphate hydrolases"/>
    <property type="match status" value="1"/>
</dbReference>
<dbReference type="Proteomes" id="UP000463470">
    <property type="component" value="Unassembled WGS sequence"/>
</dbReference>
<dbReference type="InterPro" id="IPR003439">
    <property type="entry name" value="ABC_transporter-like_ATP-bd"/>
</dbReference>